<dbReference type="KEGG" id="sgy:Sgly_1346"/>
<proteinExistence type="predicted"/>
<evidence type="ECO:0000313" key="2">
    <source>
        <dbReference type="Proteomes" id="UP000007488"/>
    </source>
</evidence>
<reference evidence="1 2" key="1">
    <citation type="journal article" date="2011" name="Stand. Genomic Sci.">
        <title>Complete genome sequence of Syntrophobotulus glycolicus type strain (FlGlyR).</title>
        <authorList>
            <person name="Han C."/>
            <person name="Mwirichia R."/>
            <person name="Chertkov O."/>
            <person name="Held B."/>
            <person name="Lapidus A."/>
            <person name="Nolan M."/>
            <person name="Lucas S."/>
            <person name="Hammon N."/>
            <person name="Deshpande S."/>
            <person name="Cheng J.F."/>
            <person name="Tapia R."/>
            <person name="Goodwin L."/>
            <person name="Pitluck S."/>
            <person name="Huntemann M."/>
            <person name="Liolios K."/>
            <person name="Ivanova N."/>
            <person name="Pagani I."/>
            <person name="Mavromatis K."/>
            <person name="Ovchinikova G."/>
            <person name="Pati A."/>
            <person name="Chen A."/>
            <person name="Palaniappan K."/>
            <person name="Land M."/>
            <person name="Hauser L."/>
            <person name="Brambilla E.M."/>
            <person name="Rohde M."/>
            <person name="Spring S."/>
            <person name="Sikorski J."/>
            <person name="Goker M."/>
            <person name="Woyke T."/>
            <person name="Bristow J."/>
            <person name="Eisen J.A."/>
            <person name="Markowitz V."/>
            <person name="Hugenholtz P."/>
            <person name="Kyrpides N.C."/>
            <person name="Klenk H.P."/>
            <person name="Detter J.C."/>
        </authorList>
    </citation>
    <scope>NUCLEOTIDE SEQUENCE [LARGE SCALE GENOMIC DNA]</scope>
    <source>
        <strain evidence="2">DSM 8271 / FlGlyR</strain>
    </source>
</reference>
<gene>
    <name evidence="1" type="ordered locus">Sgly_1346</name>
</gene>
<evidence type="ECO:0000313" key="1">
    <source>
        <dbReference type="EMBL" id="ADY55651.1"/>
    </source>
</evidence>
<reference evidence="2" key="2">
    <citation type="submission" date="2011-02" db="EMBL/GenBank/DDBJ databases">
        <title>The complete genome of Syntrophobotulus glycolicus DSM 8271.</title>
        <authorList>
            <person name="Lucas S."/>
            <person name="Copeland A."/>
            <person name="Lapidus A."/>
            <person name="Bruce D."/>
            <person name="Goodwin L."/>
            <person name="Pitluck S."/>
            <person name="Kyrpides N."/>
            <person name="Mavromatis K."/>
            <person name="Pagani I."/>
            <person name="Ivanova N."/>
            <person name="Mikhailova N."/>
            <person name="Chertkov O."/>
            <person name="Held B."/>
            <person name="Detter J.C."/>
            <person name="Tapia R."/>
            <person name="Han C."/>
            <person name="Land M."/>
            <person name="Hauser L."/>
            <person name="Markowitz V."/>
            <person name="Cheng J.-F."/>
            <person name="Hugenholtz P."/>
            <person name="Woyke T."/>
            <person name="Wu D."/>
            <person name="Spring S."/>
            <person name="Schroeder M."/>
            <person name="Brambilla E."/>
            <person name="Klenk H.-P."/>
            <person name="Eisen J.A."/>
        </authorList>
    </citation>
    <scope>NUCLEOTIDE SEQUENCE [LARGE SCALE GENOMIC DNA]</scope>
    <source>
        <strain evidence="2">DSM 8271 / FlGlyR</strain>
    </source>
</reference>
<dbReference type="RefSeq" id="WP_013624521.1">
    <property type="nucleotide sequence ID" value="NC_015172.1"/>
</dbReference>
<name>F0SVU5_SYNGF</name>
<organism evidence="1 2">
    <name type="scientific">Syntrophobotulus glycolicus (strain DSM 8271 / FlGlyR)</name>
    <dbReference type="NCBI Taxonomy" id="645991"/>
    <lineage>
        <taxon>Bacteria</taxon>
        <taxon>Bacillati</taxon>
        <taxon>Bacillota</taxon>
        <taxon>Clostridia</taxon>
        <taxon>Eubacteriales</taxon>
        <taxon>Desulfitobacteriaceae</taxon>
        <taxon>Syntrophobotulus</taxon>
    </lineage>
</organism>
<dbReference type="EMBL" id="CP002547">
    <property type="protein sequence ID" value="ADY55651.1"/>
    <property type="molecule type" value="Genomic_DNA"/>
</dbReference>
<accession>F0SVU5</accession>
<keyword evidence="2" id="KW-1185">Reference proteome</keyword>
<sequence length="91" mass="10417">MIAGTIDINGMEYKWMECSRSLNRGILFNPDSHQYMFRPNPHQEDSKYYNKHQEDWYAEAVAALAAQIAIGGWIAAHHIVVNGVDYTANLF</sequence>
<dbReference type="AlphaFoldDB" id="F0SVU5"/>
<dbReference type="Proteomes" id="UP000007488">
    <property type="component" value="Chromosome"/>
</dbReference>
<protein>
    <submittedName>
        <fullName evidence="1">Uncharacterized protein</fullName>
    </submittedName>
</protein>
<dbReference type="HOGENOM" id="CLU_2425928_0_0_9"/>